<dbReference type="GO" id="GO:0016192">
    <property type="term" value="P:vesicle-mediated transport"/>
    <property type="evidence" value="ECO:0007669"/>
    <property type="project" value="InterPro"/>
</dbReference>
<dbReference type="PIRSF" id="PIRSF037096">
    <property type="entry name" value="AP3_complex_beta"/>
    <property type="match status" value="1"/>
</dbReference>
<keyword evidence="3 6" id="KW-0813">Transport</keyword>
<evidence type="ECO:0000313" key="9">
    <source>
        <dbReference type="EMBL" id="GBG32287.1"/>
    </source>
</evidence>
<dbReference type="AlphaFoldDB" id="A0A2R5GN16"/>
<gene>
    <name evidence="9" type="ORF">FCC1311_085122</name>
</gene>
<dbReference type="InterPro" id="IPR029390">
    <property type="entry name" value="AP3B_C"/>
</dbReference>
<evidence type="ECO:0000256" key="1">
    <source>
        <dbReference type="ARBA" id="ARBA00004308"/>
    </source>
</evidence>
<accession>A0A2R5GN16</accession>
<dbReference type="GO" id="GO:0006886">
    <property type="term" value="P:intracellular protein transport"/>
    <property type="evidence" value="ECO:0007669"/>
    <property type="project" value="InterPro"/>
</dbReference>
<dbReference type="Gene3D" id="1.25.10.10">
    <property type="entry name" value="Leucine-rich Repeat Variant"/>
    <property type="match status" value="1"/>
</dbReference>
<protein>
    <recommendedName>
        <fullName evidence="6">AP-3 complex subunit beta</fullName>
    </recommendedName>
</protein>
<dbReference type="InParanoid" id="A0A2R5GN16"/>
<keyword evidence="4 6" id="KW-0653">Protein transport</keyword>
<feature type="compositionally biased region" description="Basic and acidic residues" evidence="7">
    <location>
        <begin position="894"/>
        <end position="906"/>
    </location>
</feature>
<dbReference type="InterPro" id="IPR026740">
    <property type="entry name" value="AP3_beta"/>
</dbReference>
<dbReference type="Proteomes" id="UP000241890">
    <property type="component" value="Unassembled WGS sequence"/>
</dbReference>
<feature type="compositionally biased region" description="Low complexity" evidence="7">
    <location>
        <begin position="257"/>
        <end position="268"/>
    </location>
</feature>
<feature type="region of interest" description="Disordered" evidence="7">
    <location>
        <begin position="764"/>
        <end position="917"/>
    </location>
</feature>
<feature type="compositionally biased region" description="Low complexity" evidence="7">
    <location>
        <begin position="764"/>
        <end position="779"/>
    </location>
</feature>
<evidence type="ECO:0000256" key="4">
    <source>
        <dbReference type="ARBA" id="ARBA00022927"/>
    </source>
</evidence>
<comment type="subcellular location">
    <subcellularLocation>
        <location evidence="1">Endomembrane system</location>
    </subcellularLocation>
</comment>
<reference evidence="9 10" key="1">
    <citation type="submission" date="2017-12" db="EMBL/GenBank/DDBJ databases">
        <title>Sequencing, de novo assembly and annotation of complete genome of a new Thraustochytrid species, strain FCC1311.</title>
        <authorList>
            <person name="Sedici K."/>
            <person name="Godart F."/>
            <person name="Aiese Cigliano R."/>
            <person name="Sanseverino W."/>
            <person name="Barakat M."/>
            <person name="Ortet P."/>
            <person name="Marechal E."/>
            <person name="Cagnac O."/>
            <person name="Amato A."/>
        </authorList>
    </citation>
    <scope>NUCLEOTIDE SEQUENCE [LARGE SCALE GENOMIC DNA]</scope>
</reference>
<dbReference type="SUPFAM" id="SSF48371">
    <property type="entry name" value="ARM repeat"/>
    <property type="match status" value="1"/>
</dbReference>
<dbReference type="OrthoDB" id="302453at2759"/>
<feature type="region of interest" description="Disordered" evidence="7">
    <location>
        <begin position="257"/>
        <end position="362"/>
    </location>
</feature>
<feature type="domain" description="AP-3 complex subunit beta C-terminal" evidence="8">
    <location>
        <begin position="877"/>
        <end position="1011"/>
    </location>
</feature>
<evidence type="ECO:0000256" key="7">
    <source>
        <dbReference type="SAM" id="MobiDB-lite"/>
    </source>
</evidence>
<evidence type="ECO:0000256" key="2">
    <source>
        <dbReference type="ARBA" id="ARBA00006613"/>
    </source>
</evidence>
<dbReference type="PANTHER" id="PTHR11134">
    <property type="entry name" value="ADAPTOR COMPLEX SUBUNIT BETA FAMILY MEMBER"/>
    <property type="match status" value="1"/>
</dbReference>
<dbReference type="InterPro" id="IPR016024">
    <property type="entry name" value="ARM-type_fold"/>
</dbReference>
<feature type="compositionally biased region" description="Acidic residues" evidence="7">
    <location>
        <begin position="291"/>
        <end position="302"/>
    </location>
</feature>
<evidence type="ECO:0000256" key="3">
    <source>
        <dbReference type="ARBA" id="ARBA00022448"/>
    </source>
</evidence>
<dbReference type="Pfam" id="PF01602">
    <property type="entry name" value="Adaptin_N"/>
    <property type="match status" value="1"/>
</dbReference>
<dbReference type="SMART" id="SM01355">
    <property type="entry name" value="AP3B1_C"/>
    <property type="match status" value="1"/>
</dbReference>
<evidence type="ECO:0000259" key="8">
    <source>
        <dbReference type="SMART" id="SM01355"/>
    </source>
</evidence>
<proteinExistence type="inferred from homology"/>
<dbReference type="InterPro" id="IPR011989">
    <property type="entry name" value="ARM-like"/>
</dbReference>
<evidence type="ECO:0000256" key="6">
    <source>
        <dbReference type="PIRNR" id="PIRNR037096"/>
    </source>
</evidence>
<evidence type="ECO:0000256" key="5">
    <source>
        <dbReference type="ARBA" id="ARBA00023136"/>
    </source>
</evidence>
<dbReference type="GO" id="GO:0030123">
    <property type="term" value="C:AP-3 adaptor complex"/>
    <property type="evidence" value="ECO:0007669"/>
    <property type="project" value="UniProtKB-UniRule"/>
</dbReference>
<keyword evidence="10" id="KW-1185">Reference proteome</keyword>
<organism evidence="9 10">
    <name type="scientific">Hondaea fermentalgiana</name>
    <dbReference type="NCBI Taxonomy" id="2315210"/>
    <lineage>
        <taxon>Eukaryota</taxon>
        <taxon>Sar</taxon>
        <taxon>Stramenopiles</taxon>
        <taxon>Bigyra</taxon>
        <taxon>Labyrinthulomycetes</taxon>
        <taxon>Thraustochytrida</taxon>
        <taxon>Thraustochytriidae</taxon>
        <taxon>Hondaea</taxon>
    </lineage>
</organism>
<comment type="caution">
    <text evidence="9">The sequence shown here is derived from an EMBL/GenBank/DDBJ whole genome shotgun (WGS) entry which is preliminary data.</text>
</comment>
<evidence type="ECO:0000313" key="10">
    <source>
        <dbReference type="Proteomes" id="UP000241890"/>
    </source>
</evidence>
<feature type="compositionally biased region" description="Polar residues" evidence="7">
    <location>
        <begin position="884"/>
        <end position="893"/>
    </location>
</feature>
<dbReference type="GO" id="GO:0012505">
    <property type="term" value="C:endomembrane system"/>
    <property type="evidence" value="ECO:0007669"/>
    <property type="project" value="UniProtKB-SubCell"/>
</dbReference>
<dbReference type="InterPro" id="IPR026739">
    <property type="entry name" value="AP_beta"/>
</dbReference>
<sequence>MVLSTGDSRFFEESVNAGRLRGLLAGRSHNAASGVQERTQAMKWLLAMVSKGRDVSQFFPDVVKNVVVRSVELKKLVYVYLMHYADHDATCRDLALLSINSFQKDLADGNPLIRGLALRTMTSIRVRDIVQLQIMAVQKCAGDSAIHVRKTAAHALPKIFSLDPGTSEELIALLVKLLADHSNIVVGSAVAAFQEICPGRFDIIHPIFRTLCSMLPDMEEWGQIVLIAVLTRYAREFFMRPTLLLVEPVRTGPTGAGAMTAAQASKTALQQTATPARKLPTARDLQSFYASDEEEDENETDAGEVNGEGGGTSRKSDGNNANMDTGDFSKEPSLSSAVSKAAKEAPQNNGDDNDDGQQTPVDRPLEADHRHMLKTCMPLLLSRNSAVVMSAVSMLWYCGKRSESAMAKIAAALVRLLHGPREVQYMALQAIVPIASEAPQFFHQHLDAFFVRTASDPSFVRVAKVDVLTILAYEANVDAVLNEFEVYLSHPDKPFVCSVVHAVGRLVNAMPHLADRCLRGLASLMTCPDESVVGEAVVVTRTVLQQHPDHANMVRHLVRMLDQTSIPSARASVVWIAAEFVHFVPDIAPEVLRKLALSFGEEAPMVKMQVVNLAVRLHMAFAQPERFGIQKHLDETTMKEIGGVVTGLLDYILELARFDASYDLRDRVRLLRAVLEQEDFEDIRADVLLASKPPPNLQMIESTIVVDPQARFVLDSLSHCAGHGAPGYRPLTDWPATKPNSALREPAASSSGYYAASNAANSSSEPRAAFYGDSSSSSGSDDESAASRSTGSRRLRNRASSVASSASSSSSGSSGSSSSSGSSGSSSSSSGSRSRSSSESSNDTEGGAKANTGNGESDDVLAMFDSYAPGRSGGADPIKAEPSALTSDGTSSAVEHHTGRQRRDSAGQKLLEPSALETDTRPRYTILGAVHGDGLRAEAVFTRRPSSYKKSMNEILVYVTNGRGQAMTGVRVTHMRLKDDQALIPFPEIATLPPGATEQVTMHVDFGGKAKTPIKFCLSNERGAFSASLSAPCGELLTPAPALLADPTAFAKKQAQLSGMHEAKREHGHGELVASLTYEELAERLFRAANVATSAFPDGVVAAAGRKLGSDGSDVTVVISLDSTHLRVGSDDFLLAATLCDDLVSGIFSQT</sequence>
<dbReference type="EMBL" id="BEYU01000120">
    <property type="protein sequence ID" value="GBG32287.1"/>
    <property type="molecule type" value="Genomic_DNA"/>
</dbReference>
<dbReference type="InterPro" id="IPR002553">
    <property type="entry name" value="Clathrin/coatomer_adapt-like_N"/>
</dbReference>
<feature type="compositionally biased region" description="Low complexity" evidence="7">
    <location>
        <begin position="798"/>
        <end position="841"/>
    </location>
</feature>
<keyword evidence="5 6" id="KW-0472">Membrane</keyword>
<dbReference type="Pfam" id="PF14796">
    <property type="entry name" value="AP3B1_C"/>
    <property type="match status" value="1"/>
</dbReference>
<comment type="similarity">
    <text evidence="2 6">Belongs to the adaptor complexes large subunit family.</text>
</comment>
<name>A0A2R5GN16_9STRA</name>